<evidence type="ECO:0000313" key="1">
    <source>
        <dbReference type="EMBL" id="KAI3733935.1"/>
    </source>
</evidence>
<sequence length="73" mass="8447">MLFTEAQLLLTRAMHLPTHKTSLGSSHIRLSTWLTTYDPSIIHVAHHKLFPLYPSKFLPIFVTFVLFSPSQRK</sequence>
<protein>
    <submittedName>
        <fullName evidence="1">Uncharacterized protein</fullName>
    </submittedName>
</protein>
<name>A0ACB9CI69_ARCLA</name>
<reference evidence="2" key="1">
    <citation type="journal article" date="2022" name="Mol. Ecol. Resour.">
        <title>The genomes of chicory, endive, great burdock and yacon provide insights into Asteraceae palaeo-polyploidization history and plant inulin production.</title>
        <authorList>
            <person name="Fan W."/>
            <person name="Wang S."/>
            <person name="Wang H."/>
            <person name="Wang A."/>
            <person name="Jiang F."/>
            <person name="Liu H."/>
            <person name="Zhao H."/>
            <person name="Xu D."/>
            <person name="Zhang Y."/>
        </authorList>
    </citation>
    <scope>NUCLEOTIDE SEQUENCE [LARGE SCALE GENOMIC DNA]</scope>
    <source>
        <strain evidence="2">cv. Niubang</strain>
    </source>
</reference>
<evidence type="ECO:0000313" key="2">
    <source>
        <dbReference type="Proteomes" id="UP001055879"/>
    </source>
</evidence>
<gene>
    <name evidence="1" type="ORF">L6452_13394</name>
</gene>
<comment type="caution">
    <text evidence="1">The sequence shown here is derived from an EMBL/GenBank/DDBJ whole genome shotgun (WGS) entry which is preliminary data.</text>
</comment>
<accession>A0ACB9CI69</accession>
<reference evidence="1 2" key="2">
    <citation type="journal article" date="2022" name="Mol. Ecol. Resour.">
        <title>The genomes of chicory, endive, great burdock and yacon provide insights into Asteraceae paleo-polyploidization history and plant inulin production.</title>
        <authorList>
            <person name="Fan W."/>
            <person name="Wang S."/>
            <person name="Wang H."/>
            <person name="Wang A."/>
            <person name="Jiang F."/>
            <person name="Liu H."/>
            <person name="Zhao H."/>
            <person name="Xu D."/>
            <person name="Zhang Y."/>
        </authorList>
    </citation>
    <scope>NUCLEOTIDE SEQUENCE [LARGE SCALE GENOMIC DNA]</scope>
    <source>
        <strain evidence="2">cv. Niubang</strain>
    </source>
</reference>
<organism evidence="1 2">
    <name type="scientific">Arctium lappa</name>
    <name type="common">Greater burdock</name>
    <name type="synonym">Lappa major</name>
    <dbReference type="NCBI Taxonomy" id="4217"/>
    <lineage>
        <taxon>Eukaryota</taxon>
        <taxon>Viridiplantae</taxon>
        <taxon>Streptophyta</taxon>
        <taxon>Embryophyta</taxon>
        <taxon>Tracheophyta</taxon>
        <taxon>Spermatophyta</taxon>
        <taxon>Magnoliopsida</taxon>
        <taxon>eudicotyledons</taxon>
        <taxon>Gunneridae</taxon>
        <taxon>Pentapetalae</taxon>
        <taxon>asterids</taxon>
        <taxon>campanulids</taxon>
        <taxon>Asterales</taxon>
        <taxon>Asteraceae</taxon>
        <taxon>Carduoideae</taxon>
        <taxon>Cardueae</taxon>
        <taxon>Arctiinae</taxon>
        <taxon>Arctium</taxon>
    </lineage>
</organism>
<keyword evidence="2" id="KW-1185">Reference proteome</keyword>
<dbReference type="EMBL" id="CM042050">
    <property type="protein sequence ID" value="KAI3733935.1"/>
    <property type="molecule type" value="Genomic_DNA"/>
</dbReference>
<dbReference type="Proteomes" id="UP001055879">
    <property type="component" value="Linkage Group LG04"/>
</dbReference>
<proteinExistence type="predicted"/>